<dbReference type="InterPro" id="IPR006311">
    <property type="entry name" value="TAT_signal"/>
</dbReference>
<dbReference type="PANTHER" id="PTHR30040:SF2">
    <property type="entry name" value="FAD:PROTEIN FMN TRANSFERASE"/>
    <property type="match status" value="1"/>
</dbReference>
<evidence type="ECO:0000256" key="7">
    <source>
        <dbReference type="ARBA" id="ARBA00022842"/>
    </source>
</evidence>
<comment type="caution">
    <text evidence="12">The sequence shown here is derived from an EMBL/GenBank/DDBJ whole genome shotgun (WGS) entry which is preliminary data.</text>
</comment>
<gene>
    <name evidence="12" type="primary">nosX</name>
    <name evidence="12" type="ORF">LMG27198_46530</name>
</gene>
<evidence type="ECO:0000256" key="9">
    <source>
        <dbReference type="ARBA" id="ARBA00048540"/>
    </source>
</evidence>
<dbReference type="RefSeq" id="WP_281806551.1">
    <property type="nucleotide sequence ID" value="NZ_BSEC01000004.1"/>
</dbReference>
<dbReference type="Pfam" id="PF02424">
    <property type="entry name" value="ApbE"/>
    <property type="match status" value="1"/>
</dbReference>
<comment type="cofactor">
    <cofactor evidence="11">
        <name>Mg(2+)</name>
        <dbReference type="ChEBI" id="CHEBI:18420"/>
    </cofactor>
    <cofactor evidence="11">
        <name>Mn(2+)</name>
        <dbReference type="ChEBI" id="CHEBI:29035"/>
    </cofactor>
    <text evidence="11">Magnesium. Can also use manganese.</text>
</comment>
<evidence type="ECO:0000256" key="1">
    <source>
        <dbReference type="ARBA" id="ARBA00011955"/>
    </source>
</evidence>
<evidence type="ECO:0000313" key="13">
    <source>
        <dbReference type="Proteomes" id="UP001144323"/>
    </source>
</evidence>
<dbReference type="Gene3D" id="3.10.520.10">
    <property type="entry name" value="ApbE-like domains"/>
    <property type="match status" value="1"/>
</dbReference>
<dbReference type="InterPro" id="IPR024932">
    <property type="entry name" value="ApbE"/>
</dbReference>
<dbReference type="Proteomes" id="UP001144323">
    <property type="component" value="Unassembled WGS sequence"/>
</dbReference>
<comment type="similarity">
    <text evidence="10">Belongs to the ApbE family.</text>
</comment>
<keyword evidence="13" id="KW-1185">Reference proteome</keyword>
<keyword evidence="4 10" id="KW-0808">Transferase</keyword>
<comment type="catalytic activity">
    <reaction evidence="9 10">
        <text>L-threonyl-[protein] + FAD = FMN-L-threonyl-[protein] + AMP + H(+)</text>
        <dbReference type="Rhea" id="RHEA:36847"/>
        <dbReference type="Rhea" id="RHEA-COMP:11060"/>
        <dbReference type="Rhea" id="RHEA-COMP:11061"/>
        <dbReference type="ChEBI" id="CHEBI:15378"/>
        <dbReference type="ChEBI" id="CHEBI:30013"/>
        <dbReference type="ChEBI" id="CHEBI:57692"/>
        <dbReference type="ChEBI" id="CHEBI:74257"/>
        <dbReference type="ChEBI" id="CHEBI:456215"/>
        <dbReference type="EC" id="2.7.1.180"/>
    </reaction>
</comment>
<feature type="binding site" evidence="11">
    <location>
        <position position="286"/>
    </location>
    <ligand>
        <name>Mg(2+)</name>
        <dbReference type="ChEBI" id="CHEBI:18420"/>
    </ligand>
</feature>
<feature type="binding site" evidence="11">
    <location>
        <position position="178"/>
    </location>
    <ligand>
        <name>Mg(2+)</name>
        <dbReference type="ChEBI" id="CHEBI:18420"/>
    </ligand>
</feature>
<dbReference type="InterPro" id="IPR003374">
    <property type="entry name" value="ApbE-like_sf"/>
</dbReference>
<dbReference type="AlphaFoldDB" id="A0A9W6LUL2"/>
<keyword evidence="3 10" id="KW-0285">Flavoprotein</keyword>
<reference evidence="12" key="1">
    <citation type="journal article" date="2023" name="Int. J. Syst. Evol. Microbiol.">
        <title>Methylocystis iwaonis sp. nov., a type II methane-oxidizing bacterium from surface soil of a rice paddy field in Japan, and emended description of the genus Methylocystis (ex Whittenbury et al. 1970) Bowman et al. 1993.</title>
        <authorList>
            <person name="Kaise H."/>
            <person name="Sawadogo J.B."/>
            <person name="Alam M.S."/>
            <person name="Ueno C."/>
            <person name="Dianou D."/>
            <person name="Shinjo R."/>
            <person name="Asakawa S."/>
        </authorList>
    </citation>
    <scope>NUCLEOTIDE SEQUENCE</scope>
    <source>
        <strain evidence="12">LMG27198</strain>
    </source>
</reference>
<dbReference type="GO" id="GO:0046872">
    <property type="term" value="F:metal ion binding"/>
    <property type="evidence" value="ECO:0007669"/>
    <property type="project" value="UniProtKB-UniRule"/>
</dbReference>
<organism evidence="12 13">
    <name type="scientific">Methylocystis echinoides</name>
    <dbReference type="NCBI Taxonomy" id="29468"/>
    <lineage>
        <taxon>Bacteria</taxon>
        <taxon>Pseudomonadati</taxon>
        <taxon>Pseudomonadota</taxon>
        <taxon>Alphaproteobacteria</taxon>
        <taxon>Hyphomicrobiales</taxon>
        <taxon>Methylocystaceae</taxon>
        <taxon>Methylocystis</taxon>
    </lineage>
</organism>
<dbReference type="PANTHER" id="PTHR30040">
    <property type="entry name" value="THIAMINE BIOSYNTHESIS LIPOPROTEIN APBE"/>
    <property type="match status" value="1"/>
</dbReference>
<dbReference type="PIRSF" id="PIRSF006268">
    <property type="entry name" value="ApbE"/>
    <property type="match status" value="1"/>
</dbReference>
<dbReference type="GO" id="GO:0016740">
    <property type="term" value="F:transferase activity"/>
    <property type="evidence" value="ECO:0007669"/>
    <property type="project" value="UniProtKB-UniRule"/>
</dbReference>
<evidence type="ECO:0000256" key="10">
    <source>
        <dbReference type="PIRNR" id="PIRNR006268"/>
    </source>
</evidence>
<proteinExistence type="inferred from homology"/>
<keyword evidence="5 10" id="KW-0479">Metal-binding</keyword>
<evidence type="ECO:0000256" key="11">
    <source>
        <dbReference type="PIRSR" id="PIRSR006268-2"/>
    </source>
</evidence>
<sequence length="324" mass="34768">MIASRRRVLRIAATFAGYAALGADRGLTAPAQHLWRGVALGADCEIQLYHPDAPAAERLIDACVAEARRLEAVFSLYRPDSALCRLNRDAILEAPPADLLRLLSECREMHDLTGGTFDPTVQPLWNLYASHFSRADADPVGPGPARIAAALAHVGWKKVAFDESRVALAPGMALTLNGIAQGYITDRVCDLLRREGVGHTMVDMGELRALDTRPDGSLWRVGLENGKREINHTVEIASRAVATSAAAGTAFDTSGKFAHHFDPHTGAARPIWSSVSVFAQTATVADGLSTAFSMLPADSIRRIASRLDGVEVYVSGRDDGIHAL</sequence>
<accession>A0A9W6LUL2</accession>
<keyword evidence="6 10" id="KW-0274">FAD</keyword>
<evidence type="ECO:0000256" key="3">
    <source>
        <dbReference type="ARBA" id="ARBA00022630"/>
    </source>
</evidence>
<evidence type="ECO:0000256" key="5">
    <source>
        <dbReference type="ARBA" id="ARBA00022723"/>
    </source>
</evidence>
<name>A0A9W6LUL2_9HYPH</name>
<dbReference type="EMBL" id="BSEC01000004">
    <property type="protein sequence ID" value="GLI95661.1"/>
    <property type="molecule type" value="Genomic_DNA"/>
</dbReference>
<feature type="binding site" evidence="11">
    <location>
        <position position="290"/>
    </location>
    <ligand>
        <name>Mg(2+)</name>
        <dbReference type="ChEBI" id="CHEBI:18420"/>
    </ligand>
</feature>
<evidence type="ECO:0000313" key="12">
    <source>
        <dbReference type="EMBL" id="GLI95661.1"/>
    </source>
</evidence>
<keyword evidence="7 10" id="KW-0460">Magnesium</keyword>
<protein>
    <recommendedName>
        <fullName evidence="2 10">FAD:protein FMN transferase</fullName>
        <ecNumber evidence="1 10">2.7.1.180</ecNumber>
    </recommendedName>
    <alternativeName>
        <fullName evidence="8 10">Flavin transferase</fullName>
    </alternativeName>
</protein>
<dbReference type="SUPFAM" id="SSF143631">
    <property type="entry name" value="ApbE-like"/>
    <property type="match status" value="1"/>
</dbReference>
<dbReference type="PROSITE" id="PS51318">
    <property type="entry name" value="TAT"/>
    <property type="match status" value="1"/>
</dbReference>
<evidence type="ECO:0000256" key="2">
    <source>
        <dbReference type="ARBA" id="ARBA00016337"/>
    </source>
</evidence>
<evidence type="ECO:0000256" key="4">
    <source>
        <dbReference type="ARBA" id="ARBA00022679"/>
    </source>
</evidence>
<evidence type="ECO:0000256" key="8">
    <source>
        <dbReference type="ARBA" id="ARBA00031306"/>
    </source>
</evidence>
<evidence type="ECO:0000256" key="6">
    <source>
        <dbReference type="ARBA" id="ARBA00022827"/>
    </source>
</evidence>
<dbReference type="EC" id="2.7.1.180" evidence="1 10"/>